<dbReference type="Gene3D" id="3.40.50.300">
    <property type="entry name" value="P-loop containing nucleotide triphosphate hydrolases"/>
    <property type="match status" value="1"/>
</dbReference>
<dbReference type="Proteomes" id="UP000245695">
    <property type="component" value="Chromosome 1"/>
</dbReference>
<protein>
    <submittedName>
        <fullName evidence="6">ABC transporter</fullName>
    </submittedName>
</protein>
<accession>A0A2P2BSR4</accession>
<dbReference type="SUPFAM" id="SSF52540">
    <property type="entry name" value="P-loop containing nucleoside triphosphate hydrolases"/>
    <property type="match status" value="1"/>
</dbReference>
<dbReference type="PROSITE" id="PS00211">
    <property type="entry name" value="ABC_TRANSPORTER_1"/>
    <property type="match status" value="1"/>
</dbReference>
<dbReference type="PANTHER" id="PTHR42711">
    <property type="entry name" value="ABC TRANSPORTER ATP-BINDING PROTEIN"/>
    <property type="match status" value="1"/>
</dbReference>
<dbReference type="GO" id="GO:0016887">
    <property type="term" value="F:ATP hydrolysis activity"/>
    <property type="evidence" value="ECO:0007669"/>
    <property type="project" value="InterPro"/>
</dbReference>
<feature type="domain" description="ABC transporter" evidence="5">
    <location>
        <begin position="2"/>
        <end position="228"/>
    </location>
</feature>
<dbReference type="Pfam" id="PF00005">
    <property type="entry name" value="ABC_tran"/>
    <property type="match status" value="1"/>
</dbReference>
<dbReference type="InterPro" id="IPR003593">
    <property type="entry name" value="AAA+_ATPase"/>
</dbReference>
<name>A0A2P2BSR4_9FIRM</name>
<dbReference type="PANTHER" id="PTHR42711:SF5">
    <property type="entry name" value="ABC TRANSPORTER ATP-BINDING PROTEIN NATA"/>
    <property type="match status" value="1"/>
</dbReference>
<dbReference type="InterPro" id="IPR003439">
    <property type="entry name" value="ABC_transporter-like_ATP-bd"/>
</dbReference>
<organism evidence="6 7">
    <name type="scientific">Romboutsia hominis</name>
    <dbReference type="NCBI Taxonomy" id="1507512"/>
    <lineage>
        <taxon>Bacteria</taxon>
        <taxon>Bacillati</taxon>
        <taxon>Bacillota</taxon>
        <taxon>Clostridia</taxon>
        <taxon>Peptostreptococcales</taxon>
        <taxon>Peptostreptococcaceae</taxon>
        <taxon>Romboutsia</taxon>
    </lineage>
</organism>
<evidence type="ECO:0000259" key="5">
    <source>
        <dbReference type="PROSITE" id="PS50893"/>
    </source>
</evidence>
<dbReference type="AlphaFoldDB" id="A0A2P2BSR4"/>
<dbReference type="SMART" id="SM00382">
    <property type="entry name" value="AAA"/>
    <property type="match status" value="1"/>
</dbReference>
<evidence type="ECO:0000256" key="4">
    <source>
        <dbReference type="ARBA" id="ARBA00022840"/>
    </source>
</evidence>
<evidence type="ECO:0000256" key="2">
    <source>
        <dbReference type="ARBA" id="ARBA00022448"/>
    </source>
</evidence>
<dbReference type="GO" id="GO:0005524">
    <property type="term" value="F:ATP binding"/>
    <property type="evidence" value="ECO:0007669"/>
    <property type="project" value="UniProtKB-KW"/>
</dbReference>
<evidence type="ECO:0000256" key="1">
    <source>
        <dbReference type="ARBA" id="ARBA00005417"/>
    </source>
</evidence>
<dbReference type="RefSeq" id="WP_166505700.1">
    <property type="nucleotide sequence ID" value="NZ_JAKNTL010000007.1"/>
</dbReference>
<keyword evidence="3" id="KW-0547">Nucleotide-binding</keyword>
<keyword evidence="4" id="KW-0067">ATP-binding</keyword>
<dbReference type="InterPro" id="IPR017871">
    <property type="entry name" value="ABC_transporter-like_CS"/>
</dbReference>
<dbReference type="InterPro" id="IPR050763">
    <property type="entry name" value="ABC_transporter_ATP-binding"/>
</dbReference>
<proteinExistence type="inferred from homology"/>
<keyword evidence="7" id="KW-1185">Reference proteome</keyword>
<dbReference type="PROSITE" id="PS50893">
    <property type="entry name" value="ABC_TRANSPORTER_2"/>
    <property type="match status" value="1"/>
</dbReference>
<dbReference type="KEGG" id="rhom:FRIFI_1855"/>
<reference evidence="6 7" key="1">
    <citation type="submission" date="2014-09" db="EMBL/GenBank/DDBJ databases">
        <authorList>
            <person name="Hornung B.V."/>
        </authorList>
    </citation>
    <scope>NUCLEOTIDE SEQUENCE [LARGE SCALE GENOMIC DNA]</scope>
    <source>
        <strain evidence="6 7">FRIFI</strain>
    </source>
</reference>
<gene>
    <name evidence="6" type="ORF">FRIFI_1855</name>
</gene>
<comment type="similarity">
    <text evidence="1">Belongs to the ABC transporter superfamily.</text>
</comment>
<dbReference type="EMBL" id="LN650648">
    <property type="protein sequence ID" value="CEI73386.1"/>
    <property type="molecule type" value="Genomic_DNA"/>
</dbReference>
<keyword evidence="2" id="KW-0813">Transport</keyword>
<dbReference type="InterPro" id="IPR027417">
    <property type="entry name" value="P-loop_NTPase"/>
</dbReference>
<evidence type="ECO:0000313" key="7">
    <source>
        <dbReference type="Proteomes" id="UP000245695"/>
    </source>
</evidence>
<evidence type="ECO:0000256" key="3">
    <source>
        <dbReference type="ARBA" id="ARBA00022741"/>
    </source>
</evidence>
<evidence type="ECO:0000313" key="6">
    <source>
        <dbReference type="EMBL" id="CEI73386.1"/>
    </source>
</evidence>
<sequence length="228" mass="26547">MISIYGLKKQIENQGVLTVDNINFQKGKIYSIVGHNGSGKSTLIKIIYNIENFQDGSITINDEYIDNECMNNKNIYKYLSYTPQESRFLSGSLMDNFNYIYEYGKEQFIKDKSYLYKLIDKFDLNKKLSTNVKKLSGGEIAKAQFIRSLIMNKEYNLLDEPMANMDLNTIKKAEKEILKLKEEGKTVILVTHDFMQAKKISDYIVFMENLKHIDTYESDVFFNGVMKF</sequence>